<proteinExistence type="predicted"/>
<accession>A0ACC1N3C6</accession>
<gene>
    <name evidence="1" type="ORF">NQ176_g6623</name>
</gene>
<sequence length="127" mass="14946">MHAGKWQDVVLQLIEQGELYDAIYFDTFGEDYTELRKFFTEYVPILLDMEGRFSFFNGLGADRRVCYDVYALVVELHTSEAGLDIEWQNVDVDMSQLDKDGEGEWEGVRRRYWTLDTYKLPICTFMG</sequence>
<dbReference type="EMBL" id="JANJQO010000978">
    <property type="protein sequence ID" value="KAJ2973414.1"/>
    <property type="molecule type" value="Genomic_DNA"/>
</dbReference>
<evidence type="ECO:0000313" key="2">
    <source>
        <dbReference type="Proteomes" id="UP001143910"/>
    </source>
</evidence>
<protein>
    <submittedName>
        <fullName evidence="1">Uncharacterized protein</fullName>
    </submittedName>
</protein>
<name>A0ACC1N3C6_9HYPO</name>
<keyword evidence="2" id="KW-1185">Reference proteome</keyword>
<organism evidence="1 2">
    <name type="scientific">Zarea fungicola</name>
    <dbReference type="NCBI Taxonomy" id="93591"/>
    <lineage>
        <taxon>Eukaryota</taxon>
        <taxon>Fungi</taxon>
        <taxon>Dikarya</taxon>
        <taxon>Ascomycota</taxon>
        <taxon>Pezizomycotina</taxon>
        <taxon>Sordariomycetes</taxon>
        <taxon>Hypocreomycetidae</taxon>
        <taxon>Hypocreales</taxon>
        <taxon>Cordycipitaceae</taxon>
        <taxon>Zarea</taxon>
    </lineage>
</organism>
<comment type="caution">
    <text evidence="1">The sequence shown here is derived from an EMBL/GenBank/DDBJ whole genome shotgun (WGS) entry which is preliminary data.</text>
</comment>
<dbReference type="Proteomes" id="UP001143910">
    <property type="component" value="Unassembled WGS sequence"/>
</dbReference>
<evidence type="ECO:0000313" key="1">
    <source>
        <dbReference type="EMBL" id="KAJ2973414.1"/>
    </source>
</evidence>
<reference evidence="1" key="1">
    <citation type="submission" date="2022-08" db="EMBL/GenBank/DDBJ databases">
        <title>Genome Sequence of Lecanicillium fungicola.</title>
        <authorList>
            <person name="Buettner E."/>
        </authorList>
    </citation>
    <scope>NUCLEOTIDE SEQUENCE</scope>
    <source>
        <strain evidence="1">Babe33</strain>
    </source>
</reference>